<dbReference type="AlphaFoldDB" id="A0A835JKD7"/>
<feature type="compositionally biased region" description="Basic and acidic residues" evidence="1">
    <location>
        <begin position="1"/>
        <end position="19"/>
    </location>
</feature>
<reference evidence="2 3" key="1">
    <citation type="submission" date="2020-10" db="EMBL/GenBank/DDBJ databases">
        <title>Plant Genome Project.</title>
        <authorList>
            <person name="Zhang R.-G."/>
        </authorList>
    </citation>
    <scope>NUCLEOTIDE SEQUENCE [LARGE SCALE GENOMIC DNA]</scope>
    <source>
        <strain evidence="2">FAFU-HL-1</strain>
        <tissue evidence="2">Leaf</tissue>
    </source>
</reference>
<evidence type="ECO:0000256" key="1">
    <source>
        <dbReference type="SAM" id="MobiDB-lite"/>
    </source>
</evidence>
<keyword evidence="3" id="KW-1185">Reference proteome</keyword>
<feature type="compositionally biased region" description="Basic and acidic residues" evidence="1">
    <location>
        <begin position="45"/>
        <end position="56"/>
    </location>
</feature>
<feature type="region of interest" description="Disordered" evidence="1">
    <location>
        <begin position="1"/>
        <end position="62"/>
    </location>
</feature>
<dbReference type="EMBL" id="JADGMS010000012">
    <property type="protein sequence ID" value="KAF9671322.1"/>
    <property type="molecule type" value="Genomic_DNA"/>
</dbReference>
<proteinExistence type="predicted"/>
<evidence type="ECO:0000313" key="2">
    <source>
        <dbReference type="EMBL" id="KAF9671322.1"/>
    </source>
</evidence>
<dbReference type="Proteomes" id="UP000657918">
    <property type="component" value="Unassembled WGS sequence"/>
</dbReference>
<accession>A0A835JKD7</accession>
<evidence type="ECO:0000313" key="3">
    <source>
        <dbReference type="Proteomes" id="UP000657918"/>
    </source>
</evidence>
<organism evidence="2 3">
    <name type="scientific">Salix dunnii</name>
    <dbReference type="NCBI Taxonomy" id="1413687"/>
    <lineage>
        <taxon>Eukaryota</taxon>
        <taxon>Viridiplantae</taxon>
        <taxon>Streptophyta</taxon>
        <taxon>Embryophyta</taxon>
        <taxon>Tracheophyta</taxon>
        <taxon>Spermatophyta</taxon>
        <taxon>Magnoliopsida</taxon>
        <taxon>eudicotyledons</taxon>
        <taxon>Gunneridae</taxon>
        <taxon>Pentapetalae</taxon>
        <taxon>rosids</taxon>
        <taxon>fabids</taxon>
        <taxon>Malpighiales</taxon>
        <taxon>Salicaceae</taxon>
        <taxon>Saliceae</taxon>
        <taxon>Salix</taxon>
    </lineage>
</organism>
<name>A0A835JKD7_9ROSI</name>
<comment type="caution">
    <text evidence="2">The sequence shown here is derived from an EMBL/GenBank/DDBJ whole genome shotgun (WGS) entry which is preliminary data.</text>
</comment>
<gene>
    <name evidence="2" type="ORF">SADUNF_Sadunf12G0035300</name>
</gene>
<protein>
    <submittedName>
        <fullName evidence="2">Uncharacterized protein</fullName>
    </submittedName>
</protein>
<sequence length="62" mass="7403">MAEKMRVNGREDAREEAFGRDSSFLGSEKMRGEREKMRRRRVQRREREKMGAEKRKGGVFGR</sequence>